<dbReference type="PANTHER" id="PTHR36562:SF5">
    <property type="entry name" value="SERINE_ARGININE REPETITIVE MATRIX 2"/>
    <property type="match status" value="1"/>
</dbReference>
<dbReference type="OrthoDB" id="10267305at2759"/>
<accession>A0A267DBI1</accession>
<dbReference type="InterPro" id="IPR051372">
    <property type="entry name" value="CWC21"/>
</dbReference>
<evidence type="ECO:0000256" key="7">
    <source>
        <dbReference type="SAM" id="MobiDB-lite"/>
    </source>
</evidence>
<evidence type="ECO:0000256" key="3">
    <source>
        <dbReference type="ARBA" id="ARBA00022664"/>
    </source>
</evidence>
<proteinExistence type="inferred from homology"/>
<dbReference type="STRING" id="282301.A0A267DBI1"/>
<reference evidence="9 11" key="1">
    <citation type="submission" date="2017-06" db="EMBL/GenBank/DDBJ databases">
        <title>A platform for efficient transgenesis in Macrostomum lignano, a flatworm model organism for stem cell research.</title>
        <authorList>
            <person name="Berezikov E."/>
        </authorList>
    </citation>
    <scope>NUCLEOTIDE SEQUENCE [LARGE SCALE GENOMIC DNA]</scope>
    <source>
        <strain evidence="9">DV1</strain>
        <tissue evidence="9">Whole organism</tissue>
    </source>
</reference>
<evidence type="ECO:0000256" key="2">
    <source>
        <dbReference type="ARBA" id="ARBA00005954"/>
    </source>
</evidence>
<comment type="similarity">
    <text evidence="2">Belongs to the CWC21 family.</text>
</comment>
<dbReference type="PANTHER" id="PTHR36562">
    <property type="entry name" value="SERINE/ARGININE REPETITIVE MATRIX 2"/>
    <property type="match status" value="1"/>
</dbReference>
<dbReference type="SMART" id="SM01115">
    <property type="entry name" value="cwf21"/>
    <property type="match status" value="1"/>
</dbReference>
<protein>
    <recommendedName>
        <fullName evidence="8">CWF21 domain-containing protein</fullName>
    </recommendedName>
</protein>
<organism evidence="9 11">
    <name type="scientific">Macrostomum lignano</name>
    <dbReference type="NCBI Taxonomy" id="282301"/>
    <lineage>
        <taxon>Eukaryota</taxon>
        <taxon>Metazoa</taxon>
        <taxon>Spiralia</taxon>
        <taxon>Lophotrochozoa</taxon>
        <taxon>Platyhelminthes</taxon>
        <taxon>Rhabditophora</taxon>
        <taxon>Macrostomorpha</taxon>
        <taxon>Macrostomida</taxon>
        <taxon>Macrostomidae</taxon>
        <taxon>Macrostomum</taxon>
    </lineage>
</organism>
<dbReference type="Gene3D" id="6.10.140.420">
    <property type="match status" value="1"/>
</dbReference>
<evidence type="ECO:0000256" key="4">
    <source>
        <dbReference type="ARBA" id="ARBA00022728"/>
    </source>
</evidence>
<feature type="compositionally biased region" description="Basic residues" evidence="7">
    <location>
        <begin position="198"/>
        <end position="209"/>
    </location>
</feature>
<feature type="region of interest" description="Disordered" evidence="7">
    <location>
        <begin position="161"/>
        <end position="266"/>
    </location>
</feature>
<keyword evidence="3" id="KW-0507">mRNA processing</keyword>
<dbReference type="InterPro" id="IPR013170">
    <property type="entry name" value="mRNA_splic_Cwf21_dom"/>
</dbReference>
<evidence type="ECO:0000256" key="6">
    <source>
        <dbReference type="ARBA" id="ARBA00023242"/>
    </source>
</evidence>
<feature type="compositionally biased region" description="Low complexity" evidence="7">
    <location>
        <begin position="165"/>
        <end position="177"/>
    </location>
</feature>
<feature type="domain" description="CWF21" evidence="8">
    <location>
        <begin position="59"/>
        <end position="104"/>
    </location>
</feature>
<keyword evidence="11" id="KW-1185">Reference proteome</keyword>
<dbReference type="EMBL" id="NIVC01004007">
    <property type="protein sequence ID" value="PAA48965.1"/>
    <property type="molecule type" value="Genomic_DNA"/>
</dbReference>
<feature type="compositionally biased region" description="Basic residues" evidence="7">
    <location>
        <begin position="217"/>
        <end position="229"/>
    </location>
</feature>
<feature type="compositionally biased region" description="Basic and acidic residues" evidence="7">
    <location>
        <begin position="230"/>
        <end position="255"/>
    </location>
</feature>
<evidence type="ECO:0000259" key="8">
    <source>
        <dbReference type="SMART" id="SM01115"/>
    </source>
</evidence>
<keyword evidence="5" id="KW-0508">mRNA splicing</keyword>
<sequence>SAMYNGIGLTTPRGSGTNGYVQRNIAFVKRAKERVDYKSEAELRKADELMFKEPNKEILEHERKRKIELKCAEMEDLMEEQGFSAEEIRQKVSNFRKFLAVEDEQNQKQQQEAAASTGKQIFPSVAKDAETGRLVAKGTHEIQAARQQQAELMRSALKIDRGRDAAASGSGAAGASALPYLHSESEDSDSDSDSESKKAKKAAKKAAKKERKDKEKKDKKKKKKAKRSKKDKEKEKEKEKEKKDRPSRRDRDRSRSPVSRSESRRK</sequence>
<name>A0A267DBI1_9PLAT</name>
<evidence type="ECO:0000256" key="1">
    <source>
        <dbReference type="ARBA" id="ARBA00004123"/>
    </source>
</evidence>
<evidence type="ECO:0000313" key="10">
    <source>
        <dbReference type="EMBL" id="PAA48965.1"/>
    </source>
</evidence>
<evidence type="ECO:0000313" key="11">
    <source>
        <dbReference type="Proteomes" id="UP000215902"/>
    </source>
</evidence>
<evidence type="ECO:0000313" key="9">
    <source>
        <dbReference type="EMBL" id="PAA46024.1"/>
    </source>
</evidence>
<gene>
    <name evidence="10" type="ORF">BOX15_Mlig006222g1</name>
    <name evidence="9" type="ORF">BOX15_Mlig012186g1</name>
</gene>
<feature type="region of interest" description="Disordered" evidence="7">
    <location>
        <begin position="103"/>
        <end position="124"/>
    </location>
</feature>
<dbReference type="GO" id="GO:0008380">
    <property type="term" value="P:RNA splicing"/>
    <property type="evidence" value="ECO:0007669"/>
    <property type="project" value="UniProtKB-KW"/>
</dbReference>
<evidence type="ECO:0000256" key="5">
    <source>
        <dbReference type="ARBA" id="ARBA00023187"/>
    </source>
</evidence>
<dbReference type="GO" id="GO:0005681">
    <property type="term" value="C:spliceosomal complex"/>
    <property type="evidence" value="ECO:0007669"/>
    <property type="project" value="UniProtKB-KW"/>
</dbReference>
<keyword evidence="6" id="KW-0539">Nucleus</keyword>
<comment type="caution">
    <text evidence="9">The sequence shown here is derived from an EMBL/GenBank/DDBJ whole genome shotgun (WGS) entry which is preliminary data.</text>
</comment>
<keyword evidence="4" id="KW-0747">Spliceosome</keyword>
<feature type="non-terminal residue" evidence="9">
    <location>
        <position position="1"/>
    </location>
</feature>
<dbReference type="EMBL" id="NIVC01005109">
    <property type="protein sequence ID" value="PAA46024.1"/>
    <property type="molecule type" value="Genomic_DNA"/>
</dbReference>
<dbReference type="Pfam" id="PF08312">
    <property type="entry name" value="cwf21"/>
    <property type="match status" value="1"/>
</dbReference>
<comment type="subcellular location">
    <subcellularLocation>
        <location evidence="1">Nucleus</location>
    </subcellularLocation>
</comment>
<dbReference type="Proteomes" id="UP000215902">
    <property type="component" value="Unassembled WGS sequence"/>
</dbReference>
<dbReference type="GO" id="GO:0006397">
    <property type="term" value="P:mRNA processing"/>
    <property type="evidence" value="ECO:0007669"/>
    <property type="project" value="UniProtKB-KW"/>
</dbReference>
<dbReference type="AlphaFoldDB" id="A0A267DBI1"/>